<reference evidence="1" key="1">
    <citation type="submission" date="2020-05" db="EMBL/GenBank/DDBJ databases">
        <authorList>
            <person name="Chiriac C."/>
            <person name="Salcher M."/>
            <person name="Ghai R."/>
            <person name="Kavagutti S V."/>
        </authorList>
    </citation>
    <scope>NUCLEOTIDE SEQUENCE</scope>
</reference>
<accession>A0A6J7P8M0</accession>
<gene>
    <name evidence="1" type="ORF">UFOPK3957_01627</name>
</gene>
<organism evidence="1">
    <name type="scientific">freshwater metagenome</name>
    <dbReference type="NCBI Taxonomy" id="449393"/>
    <lineage>
        <taxon>unclassified sequences</taxon>
        <taxon>metagenomes</taxon>
        <taxon>ecological metagenomes</taxon>
    </lineage>
</organism>
<dbReference type="AlphaFoldDB" id="A0A6J7P8M0"/>
<name>A0A6J7P8M0_9ZZZZ</name>
<sequence length="69" mass="7151">MRPSWRANSRITPSAAAIEGSIGRNMASGGTFSTVAARIVGPPQGTMFMTPLAMQATTVSTTGLKPSLR</sequence>
<proteinExistence type="predicted"/>
<evidence type="ECO:0000313" key="1">
    <source>
        <dbReference type="EMBL" id="CAB5001880.1"/>
    </source>
</evidence>
<protein>
    <submittedName>
        <fullName evidence="1">Unannotated protein</fullName>
    </submittedName>
</protein>
<dbReference type="EMBL" id="CAFBOM010000317">
    <property type="protein sequence ID" value="CAB5001880.1"/>
    <property type="molecule type" value="Genomic_DNA"/>
</dbReference>